<name>A0A5E7CYF8_PSEFL</name>
<feature type="region of interest" description="Disordered" evidence="1">
    <location>
        <begin position="1"/>
        <end position="20"/>
    </location>
</feature>
<dbReference type="EMBL" id="CABVHY010000015">
    <property type="protein sequence ID" value="VVO09696.1"/>
    <property type="molecule type" value="Genomic_DNA"/>
</dbReference>
<organism evidence="2 3">
    <name type="scientific">Pseudomonas fluorescens</name>
    <dbReference type="NCBI Taxonomy" id="294"/>
    <lineage>
        <taxon>Bacteria</taxon>
        <taxon>Pseudomonadati</taxon>
        <taxon>Pseudomonadota</taxon>
        <taxon>Gammaproteobacteria</taxon>
        <taxon>Pseudomonadales</taxon>
        <taxon>Pseudomonadaceae</taxon>
        <taxon>Pseudomonas</taxon>
    </lineage>
</organism>
<dbReference type="Pfam" id="PF07793">
    <property type="entry name" value="DUF1631"/>
    <property type="match status" value="1"/>
</dbReference>
<sequence>MHNDGNVVPLRKVATHQASPSPLPRLPTILFQVRDKAAQQLKQGLQALFDNADDTLFEMADSAQNTVDQNRLFEAMRDLRLKRKSMERGFLEQFLEAFAGLIQYDQARASLPRAPTCDPVMQTPNDELERAVALDAMVTRVLSRDGFALDQLTARLSALLGKRLDDLHNPMGPTLLCEYFLQAGRNLGVEIKVKLIILKLFEKYVLSEADQLYAEANQLLIVTGVLPHLKVAPARRASDRSTASADTRSTEPGTTKTRSVQIDEGVQEVFAALQELLLHVRGSVAPTLEACAQIQPISTGDLLRLLSHLQQYVPGPNAQDDFDLRNQLEQLLTRVSVKSGKSRVVGVADEDVINLVAMLFEFILDDRNLPDSLKALIARLQIPMLKVAVLDKSFFSRASHPARRLLNEIAAAALGWGECDDHQRDSLYLRIEQVVQRLLNDFADDPAIFSELLADFLAFTRDERRRSELLEQRTRDAEEGRAKTQQARRCVEQALNQRLLGKVLPQVVVGFLQEAWSNVLLLACLKHGEQSAEWQAGLQTMDELIWSVQRHEDAEAGLQLLNLVPGLLKALRQGLSSAAFDPFATREFFSQLEKLHVQVFEPTGQKQAGAHDEGFAAMVEVLQENVLRTADEGPIEVAVRLAEDDAGLLQVSQLRPGCWVEFQEDEENTLRCKLAAIIQSSGNYIFVNRTGMKVLERTPIVLALEFRRGAVRKLDDTLLFDRALESVLGNLRRLNRGK</sequence>
<dbReference type="AlphaFoldDB" id="A0A5E7CYF8"/>
<protein>
    <recommendedName>
        <fullName evidence="4">Thymidine phosphorylase</fullName>
    </recommendedName>
</protein>
<reference evidence="2 3" key="1">
    <citation type="submission" date="2019-09" db="EMBL/GenBank/DDBJ databases">
        <authorList>
            <person name="Chandra G."/>
            <person name="Truman W A."/>
        </authorList>
    </citation>
    <scope>NUCLEOTIDE SEQUENCE [LARGE SCALE GENOMIC DNA]</scope>
    <source>
        <strain evidence="2">PS723</strain>
    </source>
</reference>
<dbReference type="Proteomes" id="UP000379480">
    <property type="component" value="Unassembled WGS sequence"/>
</dbReference>
<feature type="region of interest" description="Disordered" evidence="1">
    <location>
        <begin position="236"/>
        <end position="258"/>
    </location>
</feature>
<accession>A0A5E7CYF8</accession>
<evidence type="ECO:0008006" key="4">
    <source>
        <dbReference type="Google" id="ProtNLM"/>
    </source>
</evidence>
<dbReference type="RefSeq" id="WP_150804697.1">
    <property type="nucleotide sequence ID" value="NZ_CABVHY010000015.1"/>
</dbReference>
<dbReference type="InterPro" id="IPR012434">
    <property type="entry name" value="DUF1631"/>
</dbReference>
<evidence type="ECO:0000313" key="3">
    <source>
        <dbReference type="Proteomes" id="UP000379480"/>
    </source>
</evidence>
<gene>
    <name evidence="2" type="ORF">PS723_03319</name>
</gene>
<proteinExistence type="predicted"/>
<dbReference type="OrthoDB" id="6188167at2"/>
<evidence type="ECO:0000256" key="1">
    <source>
        <dbReference type="SAM" id="MobiDB-lite"/>
    </source>
</evidence>
<evidence type="ECO:0000313" key="2">
    <source>
        <dbReference type="EMBL" id="VVO09696.1"/>
    </source>
</evidence>